<proteinExistence type="predicted"/>
<keyword evidence="3" id="KW-1185">Reference proteome</keyword>
<organism evidence="2 3">
    <name type="scientific">Amanita muscaria (strain Koide BX008)</name>
    <dbReference type="NCBI Taxonomy" id="946122"/>
    <lineage>
        <taxon>Eukaryota</taxon>
        <taxon>Fungi</taxon>
        <taxon>Dikarya</taxon>
        <taxon>Basidiomycota</taxon>
        <taxon>Agaricomycotina</taxon>
        <taxon>Agaricomycetes</taxon>
        <taxon>Agaricomycetidae</taxon>
        <taxon>Agaricales</taxon>
        <taxon>Pluteineae</taxon>
        <taxon>Amanitaceae</taxon>
        <taxon>Amanita</taxon>
    </lineage>
</organism>
<dbReference type="Proteomes" id="UP000054549">
    <property type="component" value="Unassembled WGS sequence"/>
</dbReference>
<dbReference type="InParanoid" id="A0A0C2WT82"/>
<feature type="region of interest" description="Disordered" evidence="1">
    <location>
        <begin position="40"/>
        <end position="65"/>
    </location>
</feature>
<feature type="compositionally biased region" description="Polar residues" evidence="1">
    <location>
        <begin position="40"/>
        <end position="49"/>
    </location>
</feature>
<name>A0A0C2WT82_AMAMK</name>
<gene>
    <name evidence="2" type="ORF">M378DRAFT_169172</name>
</gene>
<sequence length="106" mass="11556">MTSTLPEIIGSLGSVRANTDGGEQIPECAALQAFFPARPTQPSYRQNQAPCRAGKPKLAQPSLRLPTSPSPISTMLSNFFGLDSVNLLTRLLRLRLTDRLFHVPPL</sequence>
<protein>
    <submittedName>
        <fullName evidence="2">Uncharacterized protein</fullName>
    </submittedName>
</protein>
<reference evidence="2 3" key="1">
    <citation type="submission" date="2014-04" db="EMBL/GenBank/DDBJ databases">
        <title>Evolutionary Origins and Diversification of the Mycorrhizal Mutualists.</title>
        <authorList>
            <consortium name="DOE Joint Genome Institute"/>
            <consortium name="Mycorrhizal Genomics Consortium"/>
            <person name="Kohler A."/>
            <person name="Kuo A."/>
            <person name="Nagy L.G."/>
            <person name="Floudas D."/>
            <person name="Copeland A."/>
            <person name="Barry K.W."/>
            <person name="Cichocki N."/>
            <person name="Veneault-Fourrey C."/>
            <person name="LaButti K."/>
            <person name="Lindquist E.A."/>
            <person name="Lipzen A."/>
            <person name="Lundell T."/>
            <person name="Morin E."/>
            <person name="Murat C."/>
            <person name="Riley R."/>
            <person name="Ohm R."/>
            <person name="Sun H."/>
            <person name="Tunlid A."/>
            <person name="Henrissat B."/>
            <person name="Grigoriev I.V."/>
            <person name="Hibbett D.S."/>
            <person name="Martin F."/>
        </authorList>
    </citation>
    <scope>NUCLEOTIDE SEQUENCE [LARGE SCALE GENOMIC DNA]</scope>
    <source>
        <strain evidence="2 3">Koide BX008</strain>
    </source>
</reference>
<dbReference type="EMBL" id="KN818314">
    <property type="protein sequence ID" value="KIL59523.1"/>
    <property type="molecule type" value="Genomic_DNA"/>
</dbReference>
<evidence type="ECO:0000313" key="2">
    <source>
        <dbReference type="EMBL" id="KIL59523.1"/>
    </source>
</evidence>
<evidence type="ECO:0000256" key="1">
    <source>
        <dbReference type="SAM" id="MobiDB-lite"/>
    </source>
</evidence>
<accession>A0A0C2WT82</accession>
<evidence type="ECO:0000313" key="3">
    <source>
        <dbReference type="Proteomes" id="UP000054549"/>
    </source>
</evidence>
<dbReference type="AlphaFoldDB" id="A0A0C2WT82"/>
<dbReference type="HOGENOM" id="CLU_2222585_0_0_1"/>